<dbReference type="AlphaFoldDB" id="A0A7C9N575"/>
<evidence type="ECO:0000313" key="2">
    <source>
        <dbReference type="Proteomes" id="UP000479526"/>
    </source>
</evidence>
<dbReference type="RefSeq" id="WP_161482050.1">
    <property type="nucleotide sequence ID" value="NZ_WXEW01000007.1"/>
</dbReference>
<gene>
    <name evidence="1" type="ORF">GT755_25015</name>
</gene>
<dbReference type="InterPro" id="IPR010281">
    <property type="entry name" value="DUF885"/>
</dbReference>
<organism evidence="1 2">
    <name type="scientific">Herbidospora solisilvae</name>
    <dbReference type="NCBI Taxonomy" id="2696284"/>
    <lineage>
        <taxon>Bacteria</taxon>
        <taxon>Bacillati</taxon>
        <taxon>Actinomycetota</taxon>
        <taxon>Actinomycetes</taxon>
        <taxon>Streptosporangiales</taxon>
        <taxon>Streptosporangiaceae</taxon>
        <taxon>Herbidospora</taxon>
    </lineage>
</organism>
<dbReference type="PANTHER" id="PTHR33361">
    <property type="entry name" value="GLR0591 PROTEIN"/>
    <property type="match status" value="1"/>
</dbReference>
<accession>A0A7C9N575</accession>
<sequence>MTLLDEFVDWYLKDNPVRATLLGAPGFDRTLGDFSEEGFIRRERAAELWLDRLSNADPGTSLDDRIDHELALSYLHGEVLTARWPEWRRAPAPYLDAIFAAMFTPFQQRLSPEPELVEAAVARLGEVPAVLAACRANLSPDLAAELLVTRGLGQARTGRRFLTETLPAQVGDPALRARLAAAAEPAARAFDELVAFLEGFTARGTWRMGEELYSGLLREREMLGYGAADLHAKGVAEWEALNARMNEVAGKLGFDAWRPAMESLMNDHPPTLEAMRAEYEAETERARQYVRDRDLVTFPAGEHCRVLPSPEFQRPIIAVANYLAPPPLSTAREGVFFVPYTPDDFTEEQVRQRLRTNSRPQMPSIAVHEAYPGHHWHLAHIGESSRRIRKVFRTPYFVEGWGLYVEKLMWEQGYYDTPETELAHLDCRIWRAARIVVDTALHCGEMSIEEAETHMATKASLSPGTAKGEVNRYCAWPTQAPSYLTGAIEIEKIRDEYTGDLKSFHDRLAGSGGLPLGLARKAVLG</sequence>
<dbReference type="Proteomes" id="UP000479526">
    <property type="component" value="Unassembled WGS sequence"/>
</dbReference>
<name>A0A7C9N575_9ACTN</name>
<dbReference type="EMBL" id="WXEW01000007">
    <property type="protein sequence ID" value="NAS24934.1"/>
    <property type="molecule type" value="Genomic_DNA"/>
</dbReference>
<dbReference type="PANTHER" id="PTHR33361:SF15">
    <property type="entry name" value="DUF885 FAMILY LIPOPROTEIN"/>
    <property type="match status" value="1"/>
</dbReference>
<keyword evidence="2" id="KW-1185">Reference proteome</keyword>
<proteinExistence type="predicted"/>
<reference evidence="1 2" key="1">
    <citation type="submission" date="2020-01" db="EMBL/GenBank/DDBJ databases">
        <title>Herbidospora sp. NEAU-GS84 nov., a novel actinomycete isolated from soil.</title>
        <authorList>
            <person name="Han L."/>
        </authorList>
    </citation>
    <scope>NUCLEOTIDE SEQUENCE [LARGE SCALE GENOMIC DNA]</scope>
    <source>
        <strain evidence="1 2">NEAU-GS84</strain>
    </source>
</reference>
<evidence type="ECO:0000313" key="1">
    <source>
        <dbReference type="EMBL" id="NAS24934.1"/>
    </source>
</evidence>
<comment type="caution">
    <text evidence="1">The sequence shown here is derived from an EMBL/GenBank/DDBJ whole genome shotgun (WGS) entry which is preliminary data.</text>
</comment>
<protein>
    <submittedName>
        <fullName evidence="1">DUF885 family protein</fullName>
    </submittedName>
</protein>
<dbReference type="Pfam" id="PF05960">
    <property type="entry name" value="DUF885"/>
    <property type="match status" value="1"/>
</dbReference>